<accession>A0A9Q1EFI5</accession>
<evidence type="ECO:0000313" key="2">
    <source>
        <dbReference type="EMBL" id="KAJ8337842.1"/>
    </source>
</evidence>
<dbReference type="EMBL" id="JAINUF010000018">
    <property type="protein sequence ID" value="KAJ8337842.1"/>
    <property type="molecule type" value="Genomic_DNA"/>
</dbReference>
<gene>
    <name evidence="2" type="ORF">SKAU_G00368080</name>
</gene>
<feature type="compositionally biased region" description="Basic and acidic residues" evidence="1">
    <location>
        <begin position="1"/>
        <end position="20"/>
    </location>
</feature>
<sequence>MGRKSRAELPAKEAVTKEETGADVPLKGTRIVDRQGSWMQAGVKTGDRRSVKPADCGGQEAVCPFLQVPRRGTRGAPEPAVKNPLH</sequence>
<name>A0A9Q1EFI5_SYNKA</name>
<protein>
    <submittedName>
        <fullName evidence="2">Uncharacterized protein</fullName>
    </submittedName>
</protein>
<proteinExistence type="predicted"/>
<evidence type="ECO:0000256" key="1">
    <source>
        <dbReference type="SAM" id="MobiDB-lite"/>
    </source>
</evidence>
<feature type="region of interest" description="Disordered" evidence="1">
    <location>
        <begin position="1"/>
        <end position="23"/>
    </location>
</feature>
<organism evidence="2 3">
    <name type="scientific">Synaphobranchus kaupii</name>
    <name type="common">Kaup's arrowtooth eel</name>
    <dbReference type="NCBI Taxonomy" id="118154"/>
    <lineage>
        <taxon>Eukaryota</taxon>
        <taxon>Metazoa</taxon>
        <taxon>Chordata</taxon>
        <taxon>Craniata</taxon>
        <taxon>Vertebrata</taxon>
        <taxon>Euteleostomi</taxon>
        <taxon>Actinopterygii</taxon>
        <taxon>Neopterygii</taxon>
        <taxon>Teleostei</taxon>
        <taxon>Anguilliformes</taxon>
        <taxon>Synaphobranchidae</taxon>
        <taxon>Synaphobranchus</taxon>
    </lineage>
</organism>
<reference evidence="2" key="1">
    <citation type="journal article" date="2023" name="Science">
        <title>Genome structures resolve the early diversification of teleost fishes.</title>
        <authorList>
            <person name="Parey E."/>
            <person name="Louis A."/>
            <person name="Montfort J."/>
            <person name="Bouchez O."/>
            <person name="Roques C."/>
            <person name="Iampietro C."/>
            <person name="Lluch J."/>
            <person name="Castinel A."/>
            <person name="Donnadieu C."/>
            <person name="Desvignes T."/>
            <person name="Floi Bucao C."/>
            <person name="Jouanno E."/>
            <person name="Wen M."/>
            <person name="Mejri S."/>
            <person name="Dirks R."/>
            <person name="Jansen H."/>
            <person name="Henkel C."/>
            <person name="Chen W.J."/>
            <person name="Zahm M."/>
            <person name="Cabau C."/>
            <person name="Klopp C."/>
            <person name="Thompson A.W."/>
            <person name="Robinson-Rechavi M."/>
            <person name="Braasch I."/>
            <person name="Lecointre G."/>
            <person name="Bobe J."/>
            <person name="Postlethwait J.H."/>
            <person name="Berthelot C."/>
            <person name="Roest Crollius H."/>
            <person name="Guiguen Y."/>
        </authorList>
    </citation>
    <scope>NUCLEOTIDE SEQUENCE</scope>
    <source>
        <strain evidence="2">WJC10195</strain>
    </source>
</reference>
<dbReference type="AlphaFoldDB" id="A0A9Q1EFI5"/>
<dbReference type="Proteomes" id="UP001152622">
    <property type="component" value="Chromosome 18"/>
</dbReference>
<evidence type="ECO:0000313" key="3">
    <source>
        <dbReference type="Proteomes" id="UP001152622"/>
    </source>
</evidence>
<comment type="caution">
    <text evidence="2">The sequence shown here is derived from an EMBL/GenBank/DDBJ whole genome shotgun (WGS) entry which is preliminary data.</text>
</comment>
<keyword evidence="3" id="KW-1185">Reference proteome</keyword>